<reference evidence="1 2" key="1">
    <citation type="journal article" date="2019" name="Sci. Rep.">
        <title>Orb-weaving spider Araneus ventricosus genome elucidates the spidroin gene catalogue.</title>
        <authorList>
            <person name="Kono N."/>
            <person name="Nakamura H."/>
            <person name="Ohtoshi R."/>
            <person name="Moran D.A.P."/>
            <person name="Shinohara A."/>
            <person name="Yoshida Y."/>
            <person name="Fujiwara M."/>
            <person name="Mori M."/>
            <person name="Tomita M."/>
            <person name="Arakawa K."/>
        </authorList>
    </citation>
    <scope>NUCLEOTIDE SEQUENCE [LARGE SCALE GENOMIC DNA]</scope>
</reference>
<gene>
    <name evidence="1" type="ORF">AVEN_252616_1</name>
</gene>
<dbReference type="EMBL" id="BGPR01000028">
    <property type="protein sequence ID" value="GBL82497.1"/>
    <property type="molecule type" value="Genomic_DNA"/>
</dbReference>
<dbReference type="AlphaFoldDB" id="A0A4Y2ASN8"/>
<accession>A0A4Y2ASN8</accession>
<sequence>MKLWILLSYLKRFHLSNSDQCSCGGTGKALHHATECAPTVFWHMRKSAPNFEQKWLKRVANNPFSRHKIRRIVKFISENRGLFRPSTLQLPASSTNKKQMITLSLPPK</sequence>
<dbReference type="Proteomes" id="UP000499080">
    <property type="component" value="Unassembled WGS sequence"/>
</dbReference>
<protein>
    <submittedName>
        <fullName evidence="1">Uncharacterized protein</fullName>
    </submittedName>
</protein>
<evidence type="ECO:0000313" key="2">
    <source>
        <dbReference type="Proteomes" id="UP000499080"/>
    </source>
</evidence>
<evidence type="ECO:0000313" key="1">
    <source>
        <dbReference type="EMBL" id="GBL82497.1"/>
    </source>
</evidence>
<organism evidence="1 2">
    <name type="scientific">Araneus ventricosus</name>
    <name type="common">Orbweaver spider</name>
    <name type="synonym">Epeira ventricosa</name>
    <dbReference type="NCBI Taxonomy" id="182803"/>
    <lineage>
        <taxon>Eukaryota</taxon>
        <taxon>Metazoa</taxon>
        <taxon>Ecdysozoa</taxon>
        <taxon>Arthropoda</taxon>
        <taxon>Chelicerata</taxon>
        <taxon>Arachnida</taxon>
        <taxon>Araneae</taxon>
        <taxon>Araneomorphae</taxon>
        <taxon>Entelegynae</taxon>
        <taxon>Araneoidea</taxon>
        <taxon>Araneidae</taxon>
        <taxon>Araneus</taxon>
    </lineage>
</organism>
<proteinExistence type="predicted"/>
<keyword evidence="2" id="KW-1185">Reference proteome</keyword>
<name>A0A4Y2ASN8_ARAVE</name>
<comment type="caution">
    <text evidence="1">The sequence shown here is derived from an EMBL/GenBank/DDBJ whole genome shotgun (WGS) entry which is preliminary data.</text>
</comment>